<dbReference type="Pfam" id="PF04773">
    <property type="entry name" value="FecR"/>
    <property type="match status" value="1"/>
</dbReference>
<dbReference type="AlphaFoldDB" id="A0A3G3JY03"/>
<dbReference type="EMBL" id="CP033433">
    <property type="protein sequence ID" value="AYQ73125.1"/>
    <property type="molecule type" value="Genomic_DNA"/>
</dbReference>
<dbReference type="PANTHER" id="PTHR38731">
    <property type="entry name" value="LIPL45-RELATED LIPOPROTEIN-RELATED"/>
    <property type="match status" value="1"/>
</dbReference>
<feature type="signal peptide" evidence="2">
    <location>
        <begin position="1"/>
        <end position="23"/>
    </location>
</feature>
<feature type="domain" description="FecR protein" evidence="3">
    <location>
        <begin position="66"/>
        <end position="171"/>
    </location>
</feature>
<evidence type="ECO:0000256" key="1">
    <source>
        <dbReference type="SAM" id="MobiDB-lite"/>
    </source>
</evidence>
<name>A0A3G3JY03_9BACL</name>
<evidence type="ECO:0000256" key="2">
    <source>
        <dbReference type="SAM" id="SignalP"/>
    </source>
</evidence>
<dbReference type="Proteomes" id="UP000269097">
    <property type="component" value="Chromosome"/>
</dbReference>
<gene>
    <name evidence="4" type="ORF">EAV92_11440</name>
</gene>
<accession>A0A3G3JY03</accession>
<keyword evidence="2" id="KW-0732">Signal</keyword>
<feature type="region of interest" description="Disordered" evidence="1">
    <location>
        <begin position="356"/>
        <end position="417"/>
    </location>
</feature>
<reference evidence="4 5" key="1">
    <citation type="submission" date="2018-10" db="EMBL/GenBank/DDBJ databases">
        <title>Genome Sequence of Cohnella sp.</title>
        <authorList>
            <person name="Srinivasan S."/>
            <person name="Kim M.K."/>
        </authorList>
    </citation>
    <scope>NUCLEOTIDE SEQUENCE [LARGE SCALE GENOMIC DNA]</scope>
    <source>
        <strain evidence="4 5">18JY8-7</strain>
    </source>
</reference>
<feature type="chain" id="PRO_5038677858" description="FecR protein domain-containing protein" evidence="2">
    <location>
        <begin position="24"/>
        <end position="1037"/>
    </location>
</feature>
<dbReference type="InterPro" id="IPR006860">
    <property type="entry name" value="FecR"/>
</dbReference>
<organism evidence="4 5">
    <name type="scientific">Cohnella candidum</name>
    <dbReference type="NCBI Taxonomy" id="2674991"/>
    <lineage>
        <taxon>Bacteria</taxon>
        <taxon>Bacillati</taxon>
        <taxon>Bacillota</taxon>
        <taxon>Bacilli</taxon>
        <taxon>Bacillales</taxon>
        <taxon>Paenibacillaceae</taxon>
        <taxon>Cohnella</taxon>
    </lineage>
</organism>
<keyword evidence="5" id="KW-1185">Reference proteome</keyword>
<dbReference type="PANTHER" id="PTHR38731:SF1">
    <property type="entry name" value="FECR PROTEIN DOMAIN-CONTAINING PROTEIN"/>
    <property type="match status" value="1"/>
</dbReference>
<sequence>MRKGILRFMVLLLAAMPFLGVYAGTTQAATSRVAVIKSMSGTVQVKKAGGSKQFKAFTKMSLNEGDVLSTDSGASAVLQFANGTSEDDQMTVAAKSTLTFSKLSDRNGTRTKVTMFNGTSWVDVKSISTKNDEFTLETPTAVMGVRGTHFFVNVDPLTGSTSLVVAAGKVKTQTPASNGQNSVLVYPSQQIDLSSDKSPTSLADSINIINVNEVVSQASPEIIKKFIENGTAIREENNQLLDQLKKEVDQGKQPDAGTLTINNQSDLDRLSHNLDNLLGVLVKEAVDKKKIETNVLQQILDATRQKLDYTNASLLITDEEKKKQEAINRIKEQLRQQKLEQLKLEEEKRDKELQKKLEEQKKQQEEANKKALEDKQKKAQEAYEKQLSDAEKKRFQDDLQKRQQESSGTSAGSNSGGVISNPVPSFYGIIYKDAKGNEVKVPYSSLTSNELDLGELSNNNYYIQFTKDFAANQSISTLSVAKEFEEPSLLTEYETLNPEGDTYWIPLYQFASGTTVKILVSTKEYHVTVSHAAFPKGMSGWYSNNNGPSASPNITYYWNQIGDTSYVTNGYSDTLYFEFGVDASASPVVNGVDLQVLEPEESKATYHFTGSEDGSYYSYLIEGLLDNKVTTMKLTLKHGSESVGQSLTLYYVRGDIDSILNDLNTDPFTITTEAGDPISYDYLIYGIEMPQYYKQIPMSYENIVIHHQESLPWLRPSQGYLEDEYDHEYEYYSDHNGDLHVKLQPGMNEYRVDYVGMEDRTWLKLYRAELPTGVKSWSASPNSECGYCNYTRYWTPVTGLSTDELPRYYIDTTYADSVDLDIKPQSGYMIQLRLNQDVEQHVTDITYNGYQHTTALDFTDTDTDADHQFTIELHDTDNFTLWMKRTSDSDWTKAADLVVNPYFSEDLDEYAESFGFRTDDAFGAGFPPSDEMSVTTVTYLTYYLGAGSNDSRIYLKDYYSDYEDLEIRPGSENPSLTVSKVGHVFVLDGMTPSSFDPANPDTYIFEVRVWDRARLNHLDFKIYLIRSDKPLEIEHPV</sequence>
<feature type="compositionally biased region" description="Low complexity" evidence="1">
    <location>
        <begin position="406"/>
        <end position="417"/>
    </location>
</feature>
<protein>
    <recommendedName>
        <fullName evidence="3">FecR protein domain-containing protein</fullName>
    </recommendedName>
</protein>
<evidence type="ECO:0000313" key="4">
    <source>
        <dbReference type="EMBL" id="AYQ73125.1"/>
    </source>
</evidence>
<dbReference type="Gene3D" id="2.60.120.1440">
    <property type="match status" value="1"/>
</dbReference>
<dbReference type="KEGG" id="coh:EAV92_11440"/>
<proteinExistence type="predicted"/>
<evidence type="ECO:0000313" key="5">
    <source>
        <dbReference type="Proteomes" id="UP000269097"/>
    </source>
</evidence>
<feature type="compositionally biased region" description="Basic and acidic residues" evidence="1">
    <location>
        <begin position="356"/>
        <end position="404"/>
    </location>
</feature>
<evidence type="ECO:0000259" key="3">
    <source>
        <dbReference type="Pfam" id="PF04773"/>
    </source>
</evidence>